<evidence type="ECO:0000256" key="5">
    <source>
        <dbReference type="NCBIfam" id="TIGR00205"/>
    </source>
</evidence>
<gene>
    <name evidence="4" type="primary">fliE</name>
    <name evidence="6" type="ORF">SAMN02745163_00190</name>
</gene>
<dbReference type="EMBL" id="FQZB01000003">
    <property type="protein sequence ID" value="SHI40565.1"/>
    <property type="molecule type" value="Genomic_DNA"/>
</dbReference>
<keyword evidence="6" id="KW-0282">Flagellum</keyword>
<dbReference type="PANTHER" id="PTHR34653">
    <property type="match status" value="1"/>
</dbReference>
<dbReference type="GO" id="GO:0009425">
    <property type="term" value="C:bacterial-type flagellum basal body"/>
    <property type="evidence" value="ECO:0007669"/>
    <property type="project" value="UniProtKB-SubCell"/>
</dbReference>
<dbReference type="NCBIfam" id="TIGR00205">
    <property type="entry name" value="fliE"/>
    <property type="match status" value="1"/>
</dbReference>
<accession>A0A1M6AVR1</accession>
<keyword evidence="7" id="KW-1185">Reference proteome</keyword>
<dbReference type="GO" id="GO:0071973">
    <property type="term" value="P:bacterial-type flagellum-dependent cell motility"/>
    <property type="evidence" value="ECO:0007669"/>
    <property type="project" value="InterPro"/>
</dbReference>
<sequence>MKINNFIPDISVFEKGIEKTSNQPKDTNNGLSFIDTLKTELDKVNDKQIDANVLTDKMVKGDKDVDIHQVMIAGEEAKMSLQLAAQVRNKLVEAYQELSRMQL</sequence>
<name>A0A1M6AVR1_9CLOT</name>
<dbReference type="OrthoDB" id="9812413at2"/>
<comment type="subcellular location">
    <subcellularLocation>
        <location evidence="1 4">Bacterial flagellum basal body</location>
    </subcellularLocation>
</comment>
<keyword evidence="6" id="KW-0969">Cilium</keyword>
<dbReference type="Proteomes" id="UP000184310">
    <property type="component" value="Unassembled WGS sequence"/>
</dbReference>
<evidence type="ECO:0000256" key="3">
    <source>
        <dbReference type="ARBA" id="ARBA00023143"/>
    </source>
</evidence>
<keyword evidence="6" id="KW-0966">Cell projection</keyword>
<keyword evidence="3 4" id="KW-0975">Bacterial flagellum</keyword>
<protein>
    <recommendedName>
        <fullName evidence="4 5">Flagellar hook-basal body complex protein FliE</fullName>
    </recommendedName>
</protein>
<evidence type="ECO:0000256" key="2">
    <source>
        <dbReference type="ARBA" id="ARBA00009272"/>
    </source>
</evidence>
<dbReference type="STRING" id="1121302.SAMN02745163_00190"/>
<dbReference type="PRINTS" id="PR01006">
    <property type="entry name" value="FLGHOOKFLIE"/>
</dbReference>
<evidence type="ECO:0000313" key="7">
    <source>
        <dbReference type="Proteomes" id="UP000184310"/>
    </source>
</evidence>
<dbReference type="HAMAP" id="MF_00724">
    <property type="entry name" value="FliE"/>
    <property type="match status" value="1"/>
</dbReference>
<dbReference type="GO" id="GO:0003774">
    <property type="term" value="F:cytoskeletal motor activity"/>
    <property type="evidence" value="ECO:0007669"/>
    <property type="project" value="InterPro"/>
</dbReference>
<dbReference type="Pfam" id="PF02049">
    <property type="entry name" value="FliE"/>
    <property type="match status" value="1"/>
</dbReference>
<evidence type="ECO:0000313" key="6">
    <source>
        <dbReference type="EMBL" id="SHI40565.1"/>
    </source>
</evidence>
<evidence type="ECO:0000256" key="4">
    <source>
        <dbReference type="HAMAP-Rule" id="MF_00724"/>
    </source>
</evidence>
<dbReference type="AlphaFoldDB" id="A0A1M6AVR1"/>
<comment type="similarity">
    <text evidence="2 4">Belongs to the FliE family.</text>
</comment>
<evidence type="ECO:0000256" key="1">
    <source>
        <dbReference type="ARBA" id="ARBA00004117"/>
    </source>
</evidence>
<dbReference type="PANTHER" id="PTHR34653:SF1">
    <property type="entry name" value="FLAGELLAR HOOK-BASAL BODY COMPLEX PROTEIN FLIE"/>
    <property type="match status" value="1"/>
</dbReference>
<dbReference type="InterPro" id="IPR001624">
    <property type="entry name" value="FliE"/>
</dbReference>
<dbReference type="RefSeq" id="WP_072984359.1">
    <property type="nucleotide sequence ID" value="NZ_FQZB01000003.1"/>
</dbReference>
<dbReference type="GO" id="GO:0005198">
    <property type="term" value="F:structural molecule activity"/>
    <property type="evidence" value="ECO:0007669"/>
    <property type="project" value="UniProtKB-UniRule"/>
</dbReference>
<reference evidence="6 7" key="1">
    <citation type="submission" date="2016-11" db="EMBL/GenBank/DDBJ databases">
        <authorList>
            <person name="Jaros S."/>
            <person name="Januszkiewicz K."/>
            <person name="Wedrychowicz H."/>
        </authorList>
    </citation>
    <scope>NUCLEOTIDE SEQUENCE [LARGE SCALE GENOMIC DNA]</scope>
    <source>
        <strain evidence="6 7">DSM 21758</strain>
    </source>
</reference>
<organism evidence="6 7">
    <name type="scientific">Clostridium cavendishii DSM 21758</name>
    <dbReference type="NCBI Taxonomy" id="1121302"/>
    <lineage>
        <taxon>Bacteria</taxon>
        <taxon>Bacillati</taxon>
        <taxon>Bacillota</taxon>
        <taxon>Clostridia</taxon>
        <taxon>Eubacteriales</taxon>
        <taxon>Clostridiaceae</taxon>
        <taxon>Clostridium</taxon>
    </lineage>
</organism>
<proteinExistence type="inferred from homology"/>